<keyword evidence="3" id="KW-1185">Reference proteome</keyword>
<accession>A0AA86NZA2</accession>
<name>A0AA86NZA2_9EUKA</name>
<dbReference type="EMBL" id="CATOUU010000386">
    <property type="protein sequence ID" value="CAI9928143.1"/>
    <property type="molecule type" value="Genomic_DNA"/>
</dbReference>
<protein>
    <submittedName>
        <fullName evidence="1">Leucine-rich repeat protein</fullName>
    </submittedName>
    <submittedName>
        <fullName evidence="2">Leucine-rich_repeat protein</fullName>
    </submittedName>
</protein>
<dbReference type="PANTHER" id="PTHR46759">
    <property type="entry name" value="LEUCINE-RICH REPEAT-CONTAINING PROTEIN 72"/>
    <property type="match status" value="1"/>
</dbReference>
<dbReference type="PANTHER" id="PTHR46759:SF1">
    <property type="entry name" value="LEUCINE-RICH REPEAT-CONTAINING PROTEIN 72"/>
    <property type="match status" value="1"/>
</dbReference>
<dbReference type="InterPro" id="IPR042655">
    <property type="entry name" value="LRC72"/>
</dbReference>
<sequence length="202" mass="22968">MKLHTHHILSELESKDPNMVLRIVVTSRGLTDISCLQHFGNLQILNIANNKISDLSFLQKLSLITFIADYNPITSISQISSQDKLENLSLSSCKLSLESLKPISSLKNLRRITLFQTPASENAHFYSEIISMNNTMQFLNEERVREPNGDLTQLDKFIESIPNQHRKFEYKIESWLPEAAFEVFDLPGFSAICQELEGALGK</sequence>
<dbReference type="PROSITE" id="PS51450">
    <property type="entry name" value="LRR"/>
    <property type="match status" value="1"/>
</dbReference>
<evidence type="ECO:0000313" key="1">
    <source>
        <dbReference type="EMBL" id="CAI9928143.1"/>
    </source>
</evidence>
<gene>
    <name evidence="1" type="ORF">HINF_LOCUS15788</name>
    <name evidence="2" type="ORF">HINF_LOCUS3600</name>
</gene>
<reference evidence="1" key="1">
    <citation type="submission" date="2023-06" db="EMBL/GenBank/DDBJ databases">
        <authorList>
            <person name="Kurt Z."/>
        </authorList>
    </citation>
    <scope>NUCLEOTIDE SEQUENCE</scope>
</reference>
<proteinExistence type="predicted"/>
<dbReference type="SUPFAM" id="SSF52058">
    <property type="entry name" value="L domain-like"/>
    <property type="match status" value="1"/>
</dbReference>
<evidence type="ECO:0000313" key="2">
    <source>
        <dbReference type="EMBL" id="CAL5975974.1"/>
    </source>
</evidence>
<dbReference type="InterPro" id="IPR032675">
    <property type="entry name" value="LRR_dom_sf"/>
</dbReference>
<dbReference type="EMBL" id="CAXDID020000006">
    <property type="protein sequence ID" value="CAL5975974.1"/>
    <property type="molecule type" value="Genomic_DNA"/>
</dbReference>
<dbReference type="Proteomes" id="UP001642409">
    <property type="component" value="Unassembled WGS sequence"/>
</dbReference>
<dbReference type="Gene3D" id="3.80.10.10">
    <property type="entry name" value="Ribonuclease Inhibitor"/>
    <property type="match status" value="1"/>
</dbReference>
<dbReference type="InterPro" id="IPR001611">
    <property type="entry name" value="Leu-rich_rpt"/>
</dbReference>
<dbReference type="AlphaFoldDB" id="A0AA86NZA2"/>
<comment type="caution">
    <text evidence="1">The sequence shown here is derived from an EMBL/GenBank/DDBJ whole genome shotgun (WGS) entry which is preliminary data.</text>
</comment>
<evidence type="ECO:0000313" key="3">
    <source>
        <dbReference type="Proteomes" id="UP001642409"/>
    </source>
</evidence>
<organism evidence="1">
    <name type="scientific">Hexamita inflata</name>
    <dbReference type="NCBI Taxonomy" id="28002"/>
    <lineage>
        <taxon>Eukaryota</taxon>
        <taxon>Metamonada</taxon>
        <taxon>Diplomonadida</taxon>
        <taxon>Hexamitidae</taxon>
        <taxon>Hexamitinae</taxon>
        <taxon>Hexamita</taxon>
    </lineage>
</organism>
<reference evidence="2 3" key="2">
    <citation type="submission" date="2024-07" db="EMBL/GenBank/DDBJ databases">
        <authorList>
            <person name="Akdeniz Z."/>
        </authorList>
    </citation>
    <scope>NUCLEOTIDE SEQUENCE [LARGE SCALE GENOMIC DNA]</scope>
</reference>